<keyword evidence="6" id="KW-1185">Reference proteome</keyword>
<accession>A0ABR1STS0</accession>
<dbReference type="PRINTS" id="PR00081">
    <property type="entry name" value="GDHRDH"/>
</dbReference>
<dbReference type="PANTHER" id="PTHR44169">
    <property type="entry name" value="NADPH-DEPENDENT 1-ACYLDIHYDROXYACETONE PHOSPHATE REDUCTASE"/>
    <property type="match status" value="1"/>
</dbReference>
<organism evidence="5 6">
    <name type="scientific">Apiospora marii</name>
    <dbReference type="NCBI Taxonomy" id="335849"/>
    <lineage>
        <taxon>Eukaryota</taxon>
        <taxon>Fungi</taxon>
        <taxon>Dikarya</taxon>
        <taxon>Ascomycota</taxon>
        <taxon>Pezizomycotina</taxon>
        <taxon>Sordariomycetes</taxon>
        <taxon>Xylariomycetidae</taxon>
        <taxon>Amphisphaeriales</taxon>
        <taxon>Apiosporaceae</taxon>
        <taxon>Apiospora</taxon>
    </lineage>
</organism>
<dbReference type="InterPro" id="IPR002347">
    <property type="entry name" value="SDR_fam"/>
</dbReference>
<comment type="caution">
    <text evidence="5">The sequence shown here is derived from an EMBL/GenBank/DDBJ whole genome shotgun (WGS) entry which is preliminary data.</text>
</comment>
<dbReference type="InterPro" id="IPR020904">
    <property type="entry name" value="Sc_DH/Rdtase_CS"/>
</dbReference>
<keyword evidence="3" id="KW-0560">Oxidoreductase</keyword>
<keyword evidence="2" id="KW-0521">NADP</keyword>
<dbReference type="PRINTS" id="PR00080">
    <property type="entry name" value="SDRFAMILY"/>
</dbReference>
<dbReference type="Gene3D" id="3.40.50.720">
    <property type="entry name" value="NAD(P)-binding Rossmann-like Domain"/>
    <property type="match status" value="1"/>
</dbReference>
<protein>
    <submittedName>
        <fullName evidence="5">Uncharacterized protein</fullName>
    </submittedName>
</protein>
<evidence type="ECO:0000256" key="2">
    <source>
        <dbReference type="ARBA" id="ARBA00022857"/>
    </source>
</evidence>
<evidence type="ECO:0000256" key="3">
    <source>
        <dbReference type="ARBA" id="ARBA00023002"/>
    </source>
</evidence>
<dbReference type="PROSITE" id="PS00061">
    <property type="entry name" value="ADH_SHORT"/>
    <property type="match status" value="1"/>
</dbReference>
<dbReference type="Pfam" id="PF00106">
    <property type="entry name" value="adh_short"/>
    <property type="match status" value="1"/>
</dbReference>
<dbReference type="InterPro" id="IPR036291">
    <property type="entry name" value="NAD(P)-bd_dom_sf"/>
</dbReference>
<dbReference type="Proteomes" id="UP001396898">
    <property type="component" value="Unassembled WGS sequence"/>
</dbReference>
<proteinExistence type="inferred from homology"/>
<comment type="similarity">
    <text evidence="1 4">Belongs to the short-chain dehydrogenases/reductases (SDR) family.</text>
</comment>
<name>A0ABR1STS0_9PEZI</name>
<reference evidence="5 6" key="1">
    <citation type="submission" date="2023-01" db="EMBL/GenBank/DDBJ databases">
        <title>Analysis of 21 Apiospora genomes using comparative genomics revels a genus with tremendous synthesis potential of carbohydrate active enzymes and secondary metabolites.</title>
        <authorList>
            <person name="Sorensen T."/>
        </authorList>
    </citation>
    <scope>NUCLEOTIDE SEQUENCE [LARGE SCALE GENOMIC DNA]</scope>
    <source>
        <strain evidence="5 6">CBS 20057</strain>
    </source>
</reference>
<dbReference type="SUPFAM" id="SSF51735">
    <property type="entry name" value="NAD(P)-binding Rossmann-fold domains"/>
    <property type="match status" value="1"/>
</dbReference>
<evidence type="ECO:0000313" key="6">
    <source>
        <dbReference type="Proteomes" id="UP001396898"/>
    </source>
</evidence>
<sequence length="284" mass="30649">MAKGKRYVLITGCSDGGMGAALAAEFRKAGFHVYATARNPSKMQHLASLGIQLMQLDIQSADSIAACAGEIPQLDILVNNAGHQFLMPVVDTDIEEAKRRFDLNVWSHIAVTKASLPLLLKSPNAVIANQTSVGAVVTLPFQAIYNASKAAMAMLSDSLRLELQPFGIKVVDLRTGVVRTNLIANIKSSEAGPVALPKGSIYEPAKDIVEKAMRQDGFEGQGMPAEQWARETVQELSKNNPSAVIWKGESAWLSRLSSVMPHGLFDGTVKKLTGLDQVEKIVRQ</sequence>
<dbReference type="PANTHER" id="PTHR44169:SF6">
    <property type="entry name" value="NADPH-DEPENDENT 1-ACYLDIHYDROXYACETONE PHOSPHATE REDUCTASE"/>
    <property type="match status" value="1"/>
</dbReference>
<evidence type="ECO:0000256" key="4">
    <source>
        <dbReference type="RuleBase" id="RU000363"/>
    </source>
</evidence>
<gene>
    <name evidence="5" type="ORF">PG991_001052</name>
</gene>
<dbReference type="EMBL" id="JAQQWI010000002">
    <property type="protein sequence ID" value="KAK8037706.1"/>
    <property type="molecule type" value="Genomic_DNA"/>
</dbReference>
<evidence type="ECO:0000313" key="5">
    <source>
        <dbReference type="EMBL" id="KAK8037706.1"/>
    </source>
</evidence>
<evidence type="ECO:0000256" key="1">
    <source>
        <dbReference type="ARBA" id="ARBA00006484"/>
    </source>
</evidence>